<comment type="caution">
    <text evidence="2">The sequence shown here is derived from an EMBL/GenBank/DDBJ whole genome shotgun (WGS) entry which is preliminary data.</text>
</comment>
<keyword evidence="1" id="KW-1133">Transmembrane helix</keyword>
<gene>
    <name evidence="2" type="ORF">GNP93_11075</name>
</gene>
<dbReference type="RefSeq" id="WP_155614657.1">
    <property type="nucleotide sequence ID" value="NZ_JARTHJ010000346.1"/>
</dbReference>
<organism evidence="2 3">
    <name type="scientific">Paenibacillus validus</name>
    <dbReference type="NCBI Taxonomy" id="44253"/>
    <lineage>
        <taxon>Bacteria</taxon>
        <taxon>Bacillati</taxon>
        <taxon>Bacillota</taxon>
        <taxon>Bacilli</taxon>
        <taxon>Bacillales</taxon>
        <taxon>Paenibacillaceae</taxon>
        <taxon>Paenibacillus</taxon>
    </lineage>
</organism>
<keyword evidence="3" id="KW-1185">Reference proteome</keyword>
<evidence type="ECO:0008006" key="4">
    <source>
        <dbReference type="Google" id="ProtNLM"/>
    </source>
</evidence>
<evidence type="ECO:0000256" key="1">
    <source>
        <dbReference type="SAM" id="Phobius"/>
    </source>
</evidence>
<evidence type="ECO:0000313" key="2">
    <source>
        <dbReference type="EMBL" id="MUG71220.1"/>
    </source>
</evidence>
<evidence type="ECO:0000313" key="3">
    <source>
        <dbReference type="Proteomes" id="UP000450917"/>
    </source>
</evidence>
<proteinExistence type="predicted"/>
<dbReference type="EMBL" id="WNZX01000008">
    <property type="protein sequence ID" value="MUG71220.1"/>
    <property type="molecule type" value="Genomic_DNA"/>
</dbReference>
<dbReference type="Proteomes" id="UP000450917">
    <property type="component" value="Unassembled WGS sequence"/>
</dbReference>
<reference evidence="2 3" key="1">
    <citation type="submission" date="2019-11" db="EMBL/GenBank/DDBJ databases">
        <title>Draft genome sequences of five Paenibacillus species of dairy origin.</title>
        <authorList>
            <person name="Olajide A.M."/>
            <person name="Chen S."/>
            <person name="Lapointe G."/>
        </authorList>
    </citation>
    <scope>NUCLEOTIDE SEQUENCE [LARGE SCALE GENOMIC DNA]</scope>
    <source>
        <strain evidence="2 3">2CS3</strain>
    </source>
</reference>
<feature type="transmembrane region" description="Helical" evidence="1">
    <location>
        <begin position="22"/>
        <end position="44"/>
    </location>
</feature>
<dbReference type="AlphaFoldDB" id="A0A7X2ZA89"/>
<keyword evidence="1" id="KW-0812">Transmembrane</keyword>
<name>A0A7X2ZA89_9BACL</name>
<protein>
    <recommendedName>
        <fullName evidence="4">DUF1294 domain-containing protein</fullName>
    </recommendedName>
</protein>
<keyword evidence="1" id="KW-0472">Membrane</keyword>
<accession>A0A7X2ZA89</accession>
<sequence length="50" mass="5665">MAGLFVFGGWFHRHQGSFRKKVPITLLVVNLINAIHLSIFGSLFDLDVHD</sequence>